<feature type="region of interest" description="Disordered" evidence="1">
    <location>
        <begin position="67"/>
        <end position="91"/>
    </location>
</feature>
<dbReference type="Proteomes" id="UP000800036">
    <property type="component" value="Unassembled WGS sequence"/>
</dbReference>
<feature type="region of interest" description="Disordered" evidence="1">
    <location>
        <begin position="119"/>
        <end position="150"/>
    </location>
</feature>
<accession>A0A6A5V9D8</accession>
<reference evidence="2" key="1">
    <citation type="journal article" date="2020" name="Stud. Mycol.">
        <title>101 Dothideomycetes genomes: a test case for predicting lifestyles and emergence of pathogens.</title>
        <authorList>
            <person name="Haridas S."/>
            <person name="Albert R."/>
            <person name="Binder M."/>
            <person name="Bloem J."/>
            <person name="Labutti K."/>
            <person name="Salamov A."/>
            <person name="Andreopoulos B."/>
            <person name="Baker S."/>
            <person name="Barry K."/>
            <person name="Bills G."/>
            <person name="Bluhm B."/>
            <person name="Cannon C."/>
            <person name="Castanera R."/>
            <person name="Culley D."/>
            <person name="Daum C."/>
            <person name="Ezra D."/>
            <person name="Gonzalez J."/>
            <person name="Henrissat B."/>
            <person name="Kuo A."/>
            <person name="Liang C."/>
            <person name="Lipzen A."/>
            <person name="Lutzoni F."/>
            <person name="Magnuson J."/>
            <person name="Mondo S."/>
            <person name="Nolan M."/>
            <person name="Ohm R."/>
            <person name="Pangilinan J."/>
            <person name="Park H.-J."/>
            <person name="Ramirez L."/>
            <person name="Alfaro M."/>
            <person name="Sun H."/>
            <person name="Tritt A."/>
            <person name="Yoshinaga Y."/>
            <person name="Zwiers L.-H."/>
            <person name="Turgeon B."/>
            <person name="Goodwin S."/>
            <person name="Spatafora J."/>
            <person name="Crous P."/>
            <person name="Grigoriev I."/>
        </authorList>
    </citation>
    <scope>NUCLEOTIDE SEQUENCE</scope>
    <source>
        <strain evidence="2">CBS 107.79</strain>
    </source>
</reference>
<proteinExistence type="predicted"/>
<keyword evidence="3" id="KW-1185">Reference proteome</keyword>
<protein>
    <submittedName>
        <fullName evidence="2">Uncharacterized protein</fullName>
    </submittedName>
</protein>
<evidence type="ECO:0000313" key="3">
    <source>
        <dbReference type="Proteomes" id="UP000800036"/>
    </source>
</evidence>
<dbReference type="OrthoDB" id="3562657at2759"/>
<organism evidence="2 3">
    <name type="scientific">Bimuria novae-zelandiae CBS 107.79</name>
    <dbReference type="NCBI Taxonomy" id="1447943"/>
    <lineage>
        <taxon>Eukaryota</taxon>
        <taxon>Fungi</taxon>
        <taxon>Dikarya</taxon>
        <taxon>Ascomycota</taxon>
        <taxon>Pezizomycotina</taxon>
        <taxon>Dothideomycetes</taxon>
        <taxon>Pleosporomycetidae</taxon>
        <taxon>Pleosporales</taxon>
        <taxon>Massarineae</taxon>
        <taxon>Didymosphaeriaceae</taxon>
        <taxon>Bimuria</taxon>
    </lineage>
</organism>
<evidence type="ECO:0000256" key="1">
    <source>
        <dbReference type="SAM" id="MobiDB-lite"/>
    </source>
</evidence>
<feature type="compositionally biased region" description="Polar residues" evidence="1">
    <location>
        <begin position="138"/>
        <end position="150"/>
    </location>
</feature>
<evidence type="ECO:0000313" key="2">
    <source>
        <dbReference type="EMBL" id="KAF1973468.1"/>
    </source>
</evidence>
<gene>
    <name evidence="2" type="ORF">BU23DRAFT_131518</name>
</gene>
<sequence>MRHLCGLSTILPLWRWCGPWHIKQSVRRGRATYLNLFTDSPAGRYTKIASCDTCSLPPSLPMKFVPYVPPARTRKPKPKSKAGAKATTRTAGYDRTEADSFKVGGEWFDIDNFLVPDSNTSRSFDPGVPAPFRDADSSDSGSLDQGTTHH</sequence>
<name>A0A6A5V9D8_9PLEO</name>
<dbReference type="EMBL" id="ML976680">
    <property type="protein sequence ID" value="KAF1973468.1"/>
    <property type="molecule type" value="Genomic_DNA"/>
</dbReference>
<dbReference type="AlphaFoldDB" id="A0A6A5V9D8"/>
<feature type="compositionally biased region" description="Basic residues" evidence="1">
    <location>
        <begin position="72"/>
        <end position="82"/>
    </location>
</feature>